<feature type="binding site" evidence="4">
    <location>
        <position position="8"/>
    </location>
    <ligand>
        <name>a divalent metal cation</name>
        <dbReference type="ChEBI" id="CHEBI:60240"/>
        <label>1</label>
    </ligand>
</feature>
<evidence type="ECO:0000256" key="3">
    <source>
        <dbReference type="ARBA" id="ARBA00022801"/>
    </source>
</evidence>
<dbReference type="GO" id="GO:0005829">
    <property type="term" value="C:cytosol"/>
    <property type="evidence" value="ECO:0007669"/>
    <property type="project" value="TreeGrafter"/>
</dbReference>
<evidence type="ECO:0000256" key="4">
    <source>
        <dbReference type="PIRSR" id="PIRSR005902-1"/>
    </source>
</evidence>
<evidence type="ECO:0000256" key="2">
    <source>
        <dbReference type="ARBA" id="ARBA00022723"/>
    </source>
</evidence>
<evidence type="ECO:0000256" key="1">
    <source>
        <dbReference type="ARBA" id="ARBA00009275"/>
    </source>
</evidence>
<feature type="binding site" evidence="4">
    <location>
        <position position="105"/>
    </location>
    <ligand>
        <name>a divalent metal cation</name>
        <dbReference type="ChEBI" id="CHEBI:60240"/>
        <label>1</label>
    </ligand>
</feature>
<dbReference type="KEGG" id="fae:FAES_2180"/>
<dbReference type="InterPro" id="IPR032466">
    <property type="entry name" value="Metal_Hydrolase"/>
</dbReference>
<dbReference type="GO" id="GO:0016788">
    <property type="term" value="F:hydrolase activity, acting on ester bonds"/>
    <property type="evidence" value="ECO:0007669"/>
    <property type="project" value="InterPro"/>
</dbReference>
<dbReference type="GO" id="GO:0046872">
    <property type="term" value="F:metal ion binding"/>
    <property type="evidence" value="ECO:0007669"/>
    <property type="project" value="UniProtKB-KW"/>
</dbReference>
<dbReference type="PIRSF" id="PIRSF005902">
    <property type="entry name" value="DNase_TatD"/>
    <property type="match status" value="1"/>
</dbReference>
<keyword evidence="2 4" id="KW-0479">Metal-binding</keyword>
<dbReference type="Gene3D" id="3.20.20.140">
    <property type="entry name" value="Metal-dependent hydrolases"/>
    <property type="match status" value="1"/>
</dbReference>
<dbReference type="EMBL" id="HE796683">
    <property type="protein sequence ID" value="CCH00189.1"/>
    <property type="molecule type" value="Genomic_DNA"/>
</dbReference>
<evidence type="ECO:0000313" key="5">
    <source>
        <dbReference type="EMBL" id="CCH00189.1"/>
    </source>
</evidence>
<dbReference type="FunFam" id="3.20.20.140:FF:000005">
    <property type="entry name" value="TatD family hydrolase"/>
    <property type="match status" value="1"/>
</dbReference>
<keyword evidence="6" id="KW-1185">Reference proteome</keyword>
<dbReference type="Pfam" id="PF01026">
    <property type="entry name" value="TatD_DNase"/>
    <property type="match status" value="1"/>
</dbReference>
<feature type="binding site" evidence="4">
    <location>
        <position position="171"/>
    </location>
    <ligand>
        <name>a divalent metal cation</name>
        <dbReference type="ChEBI" id="CHEBI:60240"/>
        <label>2</label>
    </ligand>
</feature>
<dbReference type="InterPro" id="IPR001130">
    <property type="entry name" value="TatD-like"/>
</dbReference>
<dbReference type="RefSeq" id="WP_015331288.1">
    <property type="nucleotide sequence ID" value="NC_020054.1"/>
</dbReference>
<accession>I0K7T6</accession>
<dbReference type="PANTHER" id="PTHR46124:SF4">
    <property type="entry name" value="HYDROLASE TATD"/>
    <property type="match status" value="1"/>
</dbReference>
<comment type="similarity">
    <text evidence="1">Belongs to the metallo-dependent hydrolases superfamily. TatD-type hydrolase family.</text>
</comment>
<feature type="binding site" evidence="4">
    <location>
        <position position="141"/>
    </location>
    <ligand>
        <name>a divalent metal cation</name>
        <dbReference type="ChEBI" id="CHEBI:60240"/>
        <label>2</label>
    </ligand>
</feature>
<dbReference type="STRING" id="1166018.FAES_2180"/>
<dbReference type="AlphaFoldDB" id="I0K7T6"/>
<dbReference type="PATRIC" id="fig|1166018.3.peg.3932"/>
<name>I0K7T6_9BACT</name>
<gene>
    <name evidence="5" type="ORF">FAES_2180</name>
</gene>
<evidence type="ECO:0000313" key="6">
    <source>
        <dbReference type="Proteomes" id="UP000011058"/>
    </source>
</evidence>
<feature type="binding site" evidence="4">
    <location>
        <position position="10"/>
    </location>
    <ligand>
        <name>a divalent metal cation</name>
        <dbReference type="ChEBI" id="CHEBI:60240"/>
        <label>1</label>
    </ligand>
</feature>
<organism evidence="5 6">
    <name type="scientific">Fibrella aestuarina BUZ 2</name>
    <dbReference type="NCBI Taxonomy" id="1166018"/>
    <lineage>
        <taxon>Bacteria</taxon>
        <taxon>Pseudomonadati</taxon>
        <taxon>Bacteroidota</taxon>
        <taxon>Cytophagia</taxon>
        <taxon>Cytophagales</taxon>
        <taxon>Spirosomataceae</taxon>
        <taxon>Fibrella</taxon>
    </lineage>
</organism>
<proteinExistence type="inferred from homology"/>
<dbReference type="eggNOG" id="COG0084">
    <property type="taxonomic scope" value="Bacteria"/>
</dbReference>
<dbReference type="SUPFAM" id="SSF51556">
    <property type="entry name" value="Metallo-dependent hydrolases"/>
    <property type="match status" value="1"/>
</dbReference>
<dbReference type="PANTHER" id="PTHR46124">
    <property type="entry name" value="D-AMINOACYL-TRNA DEACYLASE"/>
    <property type="match status" value="1"/>
</dbReference>
<sequence>MISLIDTHAHSYDEKFDADRMVDGQPQGTRDDMLQRAFAEGISEIWMPNCAAETVSGMMALAHQYPNRCLPMMGLHPTYVSETVETELAFVEQQLAQTNFLAVGEIGLDFYWDMTFVPQQFMAFETQLRWAAERGLFVSLHTRSGHDRNAMLEAADLIDKLALPGLRGIFHCFVGTLDEAHRAIEMGFLLGIGGVATFKNGGLDKVIPHIGLEHLVLETDAPYLAPIPFRGKRNEPAYTRYVAGRVAELLGTSVEEVAQATTDNALRLKNSNRPMPV</sequence>
<keyword evidence="3 5" id="KW-0378">Hydrolase</keyword>
<feature type="binding site" evidence="4">
    <location>
        <position position="220"/>
    </location>
    <ligand>
        <name>a divalent metal cation</name>
        <dbReference type="ChEBI" id="CHEBI:60240"/>
        <label>1</label>
    </ligand>
</feature>
<dbReference type="CDD" id="cd01310">
    <property type="entry name" value="TatD_DNAse"/>
    <property type="match status" value="1"/>
</dbReference>
<dbReference type="HOGENOM" id="CLU_031506_4_0_10"/>
<protein>
    <submittedName>
        <fullName evidence="5">Hydrolase, TatD family</fullName>
    </submittedName>
</protein>
<reference evidence="5 6" key="1">
    <citation type="journal article" date="2012" name="J. Bacteriol.">
        <title>Genome Sequence of Fibrella aestuarina BUZ 2T, a Filamentous Marine Bacterium.</title>
        <authorList>
            <person name="Filippini M."/>
            <person name="Qi W."/>
            <person name="Blom J."/>
            <person name="Goesmann A."/>
            <person name="Smits T.H."/>
            <person name="Bagheri H.C."/>
        </authorList>
    </citation>
    <scope>NUCLEOTIDE SEQUENCE [LARGE SCALE GENOMIC DNA]</scope>
    <source>
        <strain evidence="6">BUZ 2T</strain>
    </source>
</reference>
<dbReference type="Proteomes" id="UP000011058">
    <property type="component" value="Chromosome"/>
</dbReference>